<dbReference type="Pfam" id="PF13561">
    <property type="entry name" value="adh_short_C2"/>
    <property type="match status" value="1"/>
</dbReference>
<evidence type="ECO:0000313" key="5">
    <source>
        <dbReference type="Proteomes" id="UP000005870"/>
    </source>
</evidence>
<dbReference type="HOGENOM" id="CLU_010194_1_3_6"/>
<keyword evidence="2" id="KW-0560">Oxidoreductase</keyword>
<dbReference type="PANTHER" id="PTHR42879:SF2">
    <property type="entry name" value="3-OXOACYL-[ACYL-CARRIER-PROTEIN] REDUCTASE FABG"/>
    <property type="match status" value="1"/>
</dbReference>
<dbReference type="InterPro" id="IPR057326">
    <property type="entry name" value="KR_dom"/>
</dbReference>
<dbReference type="FunFam" id="3.40.50.720:FF:000173">
    <property type="entry name" value="3-oxoacyl-[acyl-carrier protein] reductase"/>
    <property type="match status" value="1"/>
</dbReference>
<dbReference type="GO" id="GO:0016491">
    <property type="term" value="F:oxidoreductase activity"/>
    <property type="evidence" value="ECO:0007669"/>
    <property type="project" value="UniProtKB-KW"/>
</dbReference>
<keyword evidence="5" id="KW-1185">Reference proteome</keyword>
<dbReference type="EMBL" id="CP003093">
    <property type="protein sequence ID" value="AER54733.1"/>
    <property type="molecule type" value="Genomic_DNA"/>
</dbReference>
<evidence type="ECO:0000256" key="1">
    <source>
        <dbReference type="ARBA" id="ARBA00006484"/>
    </source>
</evidence>
<accession>G7US64</accession>
<organism evidence="4 5">
    <name type="scientific">Pseudoxanthomonas spadix (strain BD-a59)</name>
    <dbReference type="NCBI Taxonomy" id="1045855"/>
    <lineage>
        <taxon>Bacteria</taxon>
        <taxon>Pseudomonadati</taxon>
        <taxon>Pseudomonadota</taxon>
        <taxon>Gammaproteobacteria</taxon>
        <taxon>Lysobacterales</taxon>
        <taxon>Lysobacteraceae</taxon>
        <taxon>Pseudoxanthomonas</taxon>
    </lineage>
</organism>
<dbReference type="PANTHER" id="PTHR42879">
    <property type="entry name" value="3-OXOACYL-(ACYL-CARRIER-PROTEIN) REDUCTASE"/>
    <property type="match status" value="1"/>
</dbReference>
<evidence type="ECO:0000256" key="2">
    <source>
        <dbReference type="ARBA" id="ARBA00023002"/>
    </source>
</evidence>
<proteinExistence type="inferred from homology"/>
<gene>
    <name evidence="4" type="primary">fabG</name>
    <name evidence="4" type="ordered locus">DSC_00400</name>
</gene>
<dbReference type="Gene3D" id="3.40.50.720">
    <property type="entry name" value="NAD(P)-binding Rossmann-like Domain"/>
    <property type="match status" value="1"/>
</dbReference>
<dbReference type="AlphaFoldDB" id="G7US64"/>
<dbReference type="PRINTS" id="PR00081">
    <property type="entry name" value="GDHRDH"/>
</dbReference>
<feature type="domain" description="Ketoreductase" evidence="3">
    <location>
        <begin position="2"/>
        <end position="181"/>
    </location>
</feature>
<comment type="similarity">
    <text evidence="1">Belongs to the short-chain dehydrogenases/reductases (SDR) family.</text>
</comment>
<protein>
    <submittedName>
        <fullName evidence="4">3-ketoacyl-(Acyl-carrier-protein) reductase</fullName>
    </submittedName>
</protein>
<dbReference type="NCBIfam" id="NF009466">
    <property type="entry name" value="PRK12826.1-2"/>
    <property type="match status" value="1"/>
</dbReference>
<dbReference type="InterPro" id="IPR050259">
    <property type="entry name" value="SDR"/>
</dbReference>
<reference evidence="4 5" key="1">
    <citation type="journal article" date="2012" name="J. Bacteriol.">
        <title>Complete Genome Sequence of the BTEX-Degrading Bacterium Pseudoxanthomonas spadix BD-a59.</title>
        <authorList>
            <person name="Lee S.H."/>
            <person name="Jin H.M."/>
            <person name="Lee H.J."/>
            <person name="Kim J.M."/>
            <person name="Jeon C.O."/>
        </authorList>
    </citation>
    <scope>NUCLEOTIDE SEQUENCE [LARGE SCALE GENOMIC DNA]</scope>
    <source>
        <strain evidence="4 5">BD-a59</strain>
    </source>
</reference>
<dbReference type="KEGG" id="psd:DSC_00400"/>
<dbReference type="PRINTS" id="PR00080">
    <property type="entry name" value="SDRFAMILY"/>
</dbReference>
<dbReference type="STRING" id="1045855.DSC_00400"/>
<sequence length="234" mass="23699">MTGGSGDLGGAICTALAAGGFQVIVHANRGIDRAERVVQQIIQAGGSAQAIAFDVVDQAASAAGIAALLEGGPVQVVVNNAGIHDDAPMAGMTARQWHRVIDVSLHGFFNVTQPLLLPMARTRWGRVVCVSSVAAVTGNRGQTNYAAAKSALHGATRSLAREMASRGITANVVAPGVIEGAMIGAQFPPEVLKQLVPAARAGKPEEVAALVAFLCSDAAGYINGQVIGVNGGMG</sequence>
<evidence type="ECO:0000259" key="3">
    <source>
        <dbReference type="SMART" id="SM00822"/>
    </source>
</evidence>
<evidence type="ECO:0000313" key="4">
    <source>
        <dbReference type="EMBL" id="AER54733.1"/>
    </source>
</evidence>
<dbReference type="SMART" id="SM00822">
    <property type="entry name" value="PKS_KR"/>
    <property type="match status" value="1"/>
</dbReference>
<dbReference type="SUPFAM" id="SSF51735">
    <property type="entry name" value="NAD(P)-binding Rossmann-fold domains"/>
    <property type="match status" value="1"/>
</dbReference>
<dbReference type="InterPro" id="IPR036291">
    <property type="entry name" value="NAD(P)-bd_dom_sf"/>
</dbReference>
<dbReference type="NCBIfam" id="NF004200">
    <property type="entry name" value="PRK05653.1-5"/>
    <property type="match status" value="1"/>
</dbReference>
<dbReference type="eggNOG" id="COG1028">
    <property type="taxonomic scope" value="Bacteria"/>
</dbReference>
<dbReference type="InterPro" id="IPR002347">
    <property type="entry name" value="SDR_fam"/>
</dbReference>
<dbReference type="Proteomes" id="UP000005870">
    <property type="component" value="Chromosome"/>
</dbReference>
<name>G7US64_PSEUP</name>